<evidence type="ECO:0000259" key="2">
    <source>
        <dbReference type="Pfam" id="PF23598"/>
    </source>
</evidence>
<dbReference type="InterPro" id="IPR055414">
    <property type="entry name" value="LRR_R13L4/SHOC2-like"/>
</dbReference>
<dbReference type="AlphaFoldDB" id="A0AAD3TGF7"/>
<name>A0AAD3TGF7_NEPGR</name>
<evidence type="ECO:0000313" key="3">
    <source>
        <dbReference type="EMBL" id="GMH28172.1"/>
    </source>
</evidence>
<feature type="domain" description="Disease resistance R13L4/SHOC-2-like LRR" evidence="2">
    <location>
        <begin position="22"/>
        <end position="332"/>
    </location>
</feature>
<proteinExistence type="predicted"/>
<protein>
    <recommendedName>
        <fullName evidence="2">Disease resistance R13L4/SHOC-2-like LRR domain-containing protein</fullName>
    </recommendedName>
</protein>
<keyword evidence="1" id="KW-0677">Repeat</keyword>
<dbReference type="SUPFAM" id="SSF52058">
    <property type="entry name" value="L domain-like"/>
    <property type="match status" value="1"/>
</dbReference>
<dbReference type="Proteomes" id="UP001279734">
    <property type="component" value="Unassembled WGS sequence"/>
</dbReference>
<evidence type="ECO:0000313" key="4">
    <source>
        <dbReference type="Proteomes" id="UP001279734"/>
    </source>
</evidence>
<gene>
    <name evidence="3" type="ORF">Nepgr_030015</name>
</gene>
<dbReference type="PANTHER" id="PTHR47186:SF57">
    <property type="entry name" value="OS02G0478300 PROTEIN"/>
    <property type="match status" value="1"/>
</dbReference>
<reference evidence="3" key="1">
    <citation type="submission" date="2023-05" db="EMBL/GenBank/DDBJ databases">
        <title>Nepenthes gracilis genome sequencing.</title>
        <authorList>
            <person name="Fukushima K."/>
        </authorList>
    </citation>
    <scope>NUCLEOTIDE SEQUENCE</scope>
    <source>
        <strain evidence="3">SING2019-196</strain>
    </source>
</reference>
<dbReference type="Gene3D" id="3.80.10.10">
    <property type="entry name" value="Ribonuclease Inhibitor"/>
    <property type="match status" value="1"/>
</dbReference>
<dbReference type="InterPro" id="IPR032675">
    <property type="entry name" value="LRR_dom_sf"/>
</dbReference>
<dbReference type="PANTHER" id="PTHR47186">
    <property type="entry name" value="LEUCINE-RICH REPEAT-CONTAINING PROTEIN 57"/>
    <property type="match status" value="1"/>
</dbReference>
<keyword evidence="4" id="KW-1185">Reference proteome</keyword>
<dbReference type="Pfam" id="PF23598">
    <property type="entry name" value="LRR_14"/>
    <property type="match status" value="1"/>
</dbReference>
<sequence length="372" mass="43288">MSESTDIIFGEERAGLSLEHVYKNFQLLRVLNIVGSNTSDGTLPSEIGSLIHLRYLGIRCTNIIELPESIGNLRNLLILDYRGVEDFRNEVRVPNVLWKLERLRHLFLPYDRTSMRGLKLSTLKSLQTLWGVGGGNWLLNEMLTLSPSVKRLHIEGISSKEQLTAVFQCQSVILDQLYSLYIDWLSSDENVELQNLELLCHCHHLRKLGLRGRIGEKSLPIEFPSNLKKIKLLFTYLALQETMETLGRLLNLKYIYLSRDSYVGSEWTCKVGEFPQLEQLEILDLPNLEEWRVERGAMPHLTKLQIWQCEKLKKLPEGLKFIASLRELHIAYMSEAFYRRLQQEDLHIIQHIPTVRIKEWPQNWRDPSLGNM</sequence>
<accession>A0AAD3TGF7</accession>
<dbReference type="EMBL" id="BSYO01000034">
    <property type="protein sequence ID" value="GMH28172.1"/>
    <property type="molecule type" value="Genomic_DNA"/>
</dbReference>
<organism evidence="3 4">
    <name type="scientific">Nepenthes gracilis</name>
    <name type="common">Slender pitcher plant</name>
    <dbReference type="NCBI Taxonomy" id="150966"/>
    <lineage>
        <taxon>Eukaryota</taxon>
        <taxon>Viridiplantae</taxon>
        <taxon>Streptophyta</taxon>
        <taxon>Embryophyta</taxon>
        <taxon>Tracheophyta</taxon>
        <taxon>Spermatophyta</taxon>
        <taxon>Magnoliopsida</taxon>
        <taxon>eudicotyledons</taxon>
        <taxon>Gunneridae</taxon>
        <taxon>Pentapetalae</taxon>
        <taxon>Caryophyllales</taxon>
        <taxon>Nepenthaceae</taxon>
        <taxon>Nepenthes</taxon>
    </lineage>
</organism>
<evidence type="ECO:0000256" key="1">
    <source>
        <dbReference type="ARBA" id="ARBA00022737"/>
    </source>
</evidence>
<comment type="caution">
    <text evidence="3">The sequence shown here is derived from an EMBL/GenBank/DDBJ whole genome shotgun (WGS) entry which is preliminary data.</text>
</comment>